<evidence type="ECO:0000313" key="5">
    <source>
        <dbReference type="Proteomes" id="UP000008141"/>
    </source>
</evidence>
<dbReference type="STRING" id="554065.E1Z3X8"/>
<dbReference type="InterPro" id="IPR029052">
    <property type="entry name" value="Metallo-depent_PP-like"/>
</dbReference>
<evidence type="ECO:0000259" key="3">
    <source>
        <dbReference type="SMART" id="SM00854"/>
    </source>
</evidence>
<dbReference type="PANTHER" id="PTHR33393">
    <property type="entry name" value="POLYGLUTAMINE SYNTHESIS ACCESSORY PROTEIN RV0574C-RELATED"/>
    <property type="match status" value="1"/>
</dbReference>
<gene>
    <name evidence="4" type="ORF">CHLNCDRAFT_9547</name>
</gene>
<comment type="similarity">
    <text evidence="1">Belongs to the CapA family.</text>
</comment>
<dbReference type="InterPro" id="IPR052169">
    <property type="entry name" value="CW_Biosynth-Accessory"/>
</dbReference>
<name>E1Z3X8_CHLVA</name>
<dbReference type="InterPro" id="IPR019079">
    <property type="entry name" value="Capsule_synth_CapA"/>
</dbReference>
<sequence length="362" mass="37664">VRLLLTGDVMLGEGIDQVLPHQCAPVLYESCVRDARTYVKLAEAANGPLPRQRGFDYPWGVALRDMQAKAPDARIINLETAVTTSPQAWPDKGINYRMHPGNVPALTAAGIHVCCLANNHTLDWGVEGLLETLSVLRGAGMQTPGAGRDLDEAEAPAVVPLPAAAAAASGSGDTGASGSSTSGGTSSGTSSGRRLLVWAIGHSSSGVPAAWAAARGRPGVFAADLSPAGVRHLADLVRHHKRPGDIALVSVHWGSNWGYSPAPVLHTLPISVCPAALSYSSCVAAGVDVVCGHSSHHVKGAEVHAGKLAIYGCGDLVSDYEGIAAVYPPEQYRDDVGCLWYADVDAGDGRLRQLTVTPTRLK</sequence>
<dbReference type="OMA" id="CGDVMTG"/>
<feature type="non-terminal residue" evidence="4">
    <location>
        <position position="362"/>
    </location>
</feature>
<evidence type="ECO:0000256" key="1">
    <source>
        <dbReference type="ARBA" id="ARBA00005662"/>
    </source>
</evidence>
<dbReference type="OrthoDB" id="189619at2759"/>
<feature type="non-terminal residue" evidence="4">
    <location>
        <position position="1"/>
    </location>
</feature>
<evidence type="ECO:0000256" key="2">
    <source>
        <dbReference type="SAM" id="MobiDB-lite"/>
    </source>
</evidence>
<dbReference type="GeneID" id="17358724"/>
<dbReference type="PANTHER" id="PTHR33393:SF11">
    <property type="entry name" value="POLYGLUTAMINE SYNTHESIS ACCESSORY PROTEIN RV0574C-RELATED"/>
    <property type="match status" value="1"/>
</dbReference>
<dbReference type="KEGG" id="cvr:CHLNCDRAFT_9547"/>
<dbReference type="CDD" id="cd07381">
    <property type="entry name" value="MPP_CapA"/>
    <property type="match status" value="1"/>
</dbReference>
<organism evidence="5">
    <name type="scientific">Chlorella variabilis</name>
    <name type="common">Green alga</name>
    <dbReference type="NCBI Taxonomy" id="554065"/>
    <lineage>
        <taxon>Eukaryota</taxon>
        <taxon>Viridiplantae</taxon>
        <taxon>Chlorophyta</taxon>
        <taxon>core chlorophytes</taxon>
        <taxon>Trebouxiophyceae</taxon>
        <taxon>Chlorellales</taxon>
        <taxon>Chlorellaceae</taxon>
        <taxon>Chlorella clade</taxon>
        <taxon>Chlorella</taxon>
    </lineage>
</organism>
<dbReference type="Proteomes" id="UP000008141">
    <property type="component" value="Unassembled WGS sequence"/>
</dbReference>
<dbReference type="AlphaFoldDB" id="E1Z3X8"/>
<feature type="domain" description="Capsule synthesis protein CapA" evidence="3">
    <location>
        <begin position="2"/>
        <end position="320"/>
    </location>
</feature>
<dbReference type="eggNOG" id="ENOG502S32D">
    <property type="taxonomic scope" value="Eukaryota"/>
</dbReference>
<evidence type="ECO:0000313" key="4">
    <source>
        <dbReference type="EMBL" id="EFN59253.1"/>
    </source>
</evidence>
<dbReference type="Pfam" id="PF09587">
    <property type="entry name" value="PGA_cap"/>
    <property type="match status" value="1"/>
</dbReference>
<accession>E1Z3X8</accession>
<keyword evidence="5" id="KW-1185">Reference proteome</keyword>
<dbReference type="RefSeq" id="XP_005851355.1">
    <property type="nucleotide sequence ID" value="XM_005851293.1"/>
</dbReference>
<dbReference type="SUPFAM" id="SSF56300">
    <property type="entry name" value="Metallo-dependent phosphatases"/>
    <property type="match status" value="1"/>
</dbReference>
<dbReference type="EMBL" id="GL433836">
    <property type="protein sequence ID" value="EFN59253.1"/>
    <property type="molecule type" value="Genomic_DNA"/>
</dbReference>
<feature type="region of interest" description="Disordered" evidence="2">
    <location>
        <begin position="164"/>
        <end position="190"/>
    </location>
</feature>
<dbReference type="SMART" id="SM00854">
    <property type="entry name" value="PGA_cap"/>
    <property type="match status" value="1"/>
</dbReference>
<dbReference type="InParanoid" id="E1Z3X8"/>
<protein>
    <recommendedName>
        <fullName evidence="3">Capsule synthesis protein CapA domain-containing protein</fullName>
    </recommendedName>
</protein>
<proteinExistence type="inferred from homology"/>
<reference evidence="4 5" key="1">
    <citation type="journal article" date="2010" name="Plant Cell">
        <title>The Chlorella variabilis NC64A genome reveals adaptation to photosymbiosis, coevolution with viruses, and cryptic sex.</title>
        <authorList>
            <person name="Blanc G."/>
            <person name="Duncan G."/>
            <person name="Agarkova I."/>
            <person name="Borodovsky M."/>
            <person name="Gurnon J."/>
            <person name="Kuo A."/>
            <person name="Lindquist E."/>
            <person name="Lucas S."/>
            <person name="Pangilinan J."/>
            <person name="Polle J."/>
            <person name="Salamov A."/>
            <person name="Terry A."/>
            <person name="Yamada T."/>
            <person name="Dunigan D.D."/>
            <person name="Grigoriev I.V."/>
            <person name="Claverie J.M."/>
            <person name="Van Etten J.L."/>
        </authorList>
    </citation>
    <scope>NUCLEOTIDE SEQUENCE [LARGE SCALE GENOMIC DNA]</scope>
    <source>
        <strain evidence="4 5">NC64A</strain>
    </source>
</reference>